<dbReference type="Proteomes" id="UP000288859">
    <property type="component" value="Unassembled WGS sequence"/>
</dbReference>
<gene>
    <name evidence="2" type="ORF">B0A52_09167</name>
</gene>
<evidence type="ECO:0000256" key="1">
    <source>
        <dbReference type="SAM" id="MobiDB-lite"/>
    </source>
</evidence>
<evidence type="ECO:0008006" key="4">
    <source>
        <dbReference type="Google" id="ProtNLM"/>
    </source>
</evidence>
<feature type="region of interest" description="Disordered" evidence="1">
    <location>
        <begin position="50"/>
        <end position="73"/>
    </location>
</feature>
<dbReference type="PANTHER" id="PTHR38789">
    <property type="entry name" value="REPRESSIBLE PROTEIN GRG1, PUTATIVE (AFU_ORTHOLOGUE AFUA_5G14210)-RELATED"/>
    <property type="match status" value="1"/>
</dbReference>
<name>A0A438MW84_EXOME</name>
<feature type="region of interest" description="Disordered" evidence="1">
    <location>
        <begin position="1"/>
        <end position="38"/>
    </location>
</feature>
<feature type="compositionally biased region" description="Basic and acidic residues" evidence="1">
    <location>
        <begin position="50"/>
        <end position="63"/>
    </location>
</feature>
<dbReference type="EMBL" id="NAJM01000049">
    <property type="protein sequence ID" value="RVX67386.1"/>
    <property type="molecule type" value="Genomic_DNA"/>
</dbReference>
<accession>A0A438MW84</accession>
<dbReference type="Pfam" id="PF11034">
    <property type="entry name" value="Grg1"/>
    <property type="match status" value="1"/>
</dbReference>
<reference evidence="2 3" key="1">
    <citation type="submission" date="2017-03" db="EMBL/GenBank/DDBJ databases">
        <title>Genomes of endolithic fungi from Antarctica.</title>
        <authorList>
            <person name="Coleine C."/>
            <person name="Masonjones S."/>
            <person name="Stajich J.E."/>
        </authorList>
    </citation>
    <scope>NUCLEOTIDE SEQUENCE [LARGE SCALE GENOMIC DNA]</scope>
    <source>
        <strain evidence="2 3">CCFEE 6314</strain>
    </source>
</reference>
<organism evidence="2 3">
    <name type="scientific">Exophiala mesophila</name>
    <name type="common">Black yeast-like fungus</name>
    <dbReference type="NCBI Taxonomy" id="212818"/>
    <lineage>
        <taxon>Eukaryota</taxon>
        <taxon>Fungi</taxon>
        <taxon>Dikarya</taxon>
        <taxon>Ascomycota</taxon>
        <taxon>Pezizomycotina</taxon>
        <taxon>Eurotiomycetes</taxon>
        <taxon>Chaetothyriomycetidae</taxon>
        <taxon>Chaetothyriales</taxon>
        <taxon>Herpotrichiellaceae</taxon>
        <taxon>Exophiala</taxon>
    </lineage>
</organism>
<dbReference type="InterPro" id="IPR020100">
    <property type="entry name" value="Glc-repressible_Grg1"/>
</dbReference>
<dbReference type="VEuPathDB" id="FungiDB:PV10_04443"/>
<evidence type="ECO:0000313" key="2">
    <source>
        <dbReference type="EMBL" id="RVX67386.1"/>
    </source>
</evidence>
<evidence type="ECO:0000313" key="3">
    <source>
        <dbReference type="Proteomes" id="UP000288859"/>
    </source>
</evidence>
<comment type="caution">
    <text evidence="2">The sequence shown here is derived from an EMBL/GenBank/DDBJ whole genome shotgun (WGS) entry which is preliminary data.</text>
</comment>
<protein>
    <recommendedName>
        <fullName evidence="4">Glucose-repressible protein</fullName>
    </recommendedName>
</protein>
<sequence length="73" mass="7944">MNSIRSAGNWISHKTKGHAHQASKETNKQIAKDPNVPVGTRIRAAGDAVKDSIQEGSHKRAADVNKNTAKHNY</sequence>
<proteinExistence type="predicted"/>
<dbReference type="OrthoDB" id="10039103at2759"/>
<feature type="compositionally biased region" description="Basic and acidic residues" evidence="1">
    <location>
        <begin position="22"/>
        <end position="31"/>
    </location>
</feature>
<dbReference type="PANTHER" id="PTHR38789:SF1">
    <property type="entry name" value="GLUCOSE-REPRESSIBLE GENE PROTEIN-RELATED"/>
    <property type="match status" value="1"/>
</dbReference>
<dbReference type="AlphaFoldDB" id="A0A438MW84"/>